<organism evidence="1 2">
    <name type="scientific">Helianthus annuus</name>
    <name type="common">Common sunflower</name>
    <dbReference type="NCBI Taxonomy" id="4232"/>
    <lineage>
        <taxon>Eukaryota</taxon>
        <taxon>Viridiplantae</taxon>
        <taxon>Streptophyta</taxon>
        <taxon>Embryophyta</taxon>
        <taxon>Tracheophyta</taxon>
        <taxon>Spermatophyta</taxon>
        <taxon>Magnoliopsida</taxon>
        <taxon>eudicotyledons</taxon>
        <taxon>Gunneridae</taxon>
        <taxon>Pentapetalae</taxon>
        <taxon>asterids</taxon>
        <taxon>campanulids</taxon>
        <taxon>Asterales</taxon>
        <taxon>Asteraceae</taxon>
        <taxon>Asteroideae</taxon>
        <taxon>Heliantheae alliance</taxon>
        <taxon>Heliantheae</taxon>
        <taxon>Helianthus</taxon>
    </lineage>
</organism>
<name>A0A9K3HVD8_HELAN</name>
<dbReference type="EMBL" id="MNCJ02000325">
    <property type="protein sequence ID" value="KAF5785277.1"/>
    <property type="molecule type" value="Genomic_DNA"/>
</dbReference>
<proteinExistence type="predicted"/>
<dbReference type="AlphaFoldDB" id="A0A9K3HVD8"/>
<reference evidence="1" key="1">
    <citation type="journal article" date="2017" name="Nature">
        <title>The sunflower genome provides insights into oil metabolism, flowering and Asterid evolution.</title>
        <authorList>
            <person name="Badouin H."/>
            <person name="Gouzy J."/>
            <person name="Grassa C.J."/>
            <person name="Murat F."/>
            <person name="Staton S.E."/>
            <person name="Cottret L."/>
            <person name="Lelandais-Briere C."/>
            <person name="Owens G.L."/>
            <person name="Carrere S."/>
            <person name="Mayjonade B."/>
            <person name="Legrand L."/>
            <person name="Gill N."/>
            <person name="Kane N.C."/>
            <person name="Bowers J.E."/>
            <person name="Hubner S."/>
            <person name="Bellec A."/>
            <person name="Berard A."/>
            <person name="Berges H."/>
            <person name="Blanchet N."/>
            <person name="Boniface M.C."/>
            <person name="Brunel D."/>
            <person name="Catrice O."/>
            <person name="Chaidir N."/>
            <person name="Claudel C."/>
            <person name="Donnadieu C."/>
            <person name="Faraut T."/>
            <person name="Fievet G."/>
            <person name="Helmstetter N."/>
            <person name="King M."/>
            <person name="Knapp S.J."/>
            <person name="Lai Z."/>
            <person name="Le Paslier M.C."/>
            <person name="Lippi Y."/>
            <person name="Lorenzon L."/>
            <person name="Mandel J.R."/>
            <person name="Marage G."/>
            <person name="Marchand G."/>
            <person name="Marquand E."/>
            <person name="Bret-Mestries E."/>
            <person name="Morien E."/>
            <person name="Nambeesan S."/>
            <person name="Nguyen T."/>
            <person name="Pegot-Espagnet P."/>
            <person name="Pouilly N."/>
            <person name="Raftis F."/>
            <person name="Sallet E."/>
            <person name="Schiex T."/>
            <person name="Thomas J."/>
            <person name="Vandecasteele C."/>
            <person name="Vares D."/>
            <person name="Vear F."/>
            <person name="Vautrin S."/>
            <person name="Crespi M."/>
            <person name="Mangin B."/>
            <person name="Burke J.M."/>
            <person name="Salse J."/>
            <person name="Munos S."/>
            <person name="Vincourt P."/>
            <person name="Rieseberg L.H."/>
            <person name="Langlade N.B."/>
        </authorList>
    </citation>
    <scope>NUCLEOTIDE SEQUENCE</scope>
    <source>
        <tissue evidence="1">Leaves</tissue>
    </source>
</reference>
<keyword evidence="2" id="KW-1185">Reference proteome</keyword>
<reference evidence="1" key="2">
    <citation type="submission" date="2020-06" db="EMBL/GenBank/DDBJ databases">
        <title>Helianthus annuus Genome sequencing and assembly Release 2.</title>
        <authorList>
            <person name="Gouzy J."/>
            <person name="Langlade N."/>
            <person name="Munos S."/>
        </authorList>
    </citation>
    <scope>NUCLEOTIDE SEQUENCE</scope>
    <source>
        <tissue evidence="1">Leaves</tissue>
    </source>
</reference>
<comment type="caution">
    <text evidence="1">The sequence shown here is derived from an EMBL/GenBank/DDBJ whole genome shotgun (WGS) entry which is preliminary data.</text>
</comment>
<dbReference type="Proteomes" id="UP000215914">
    <property type="component" value="Unassembled WGS sequence"/>
</dbReference>
<evidence type="ECO:0000313" key="1">
    <source>
        <dbReference type="EMBL" id="KAF5785277.1"/>
    </source>
</evidence>
<gene>
    <name evidence="1" type="ORF">HanXRQr2_Chr10g0426741</name>
</gene>
<dbReference type="Gramene" id="mRNA:HanXRQr2_Chr10g0426741">
    <property type="protein sequence ID" value="mRNA:HanXRQr2_Chr10g0426741"/>
    <property type="gene ID" value="HanXRQr2_Chr10g0426741"/>
</dbReference>
<accession>A0A9K3HVD8</accession>
<protein>
    <submittedName>
        <fullName evidence="1">Uncharacterized protein</fullName>
    </submittedName>
</protein>
<sequence length="152" mass="17735">MFYLFIDTTYEPEEEIGDTMTCRKHGITCGKGARKAMKAAKKKLPVEFNFKAMQVIFENASSFMHECGYILGNNCSLQYKEWRHVPNEARLPLHHKLTAWKGYRGKLHEDFKQIGGLEDPIKAKTTPPSNVSKEDWEYLCDMWSQTKYKVMF</sequence>
<evidence type="ECO:0000313" key="2">
    <source>
        <dbReference type="Proteomes" id="UP000215914"/>
    </source>
</evidence>